<gene>
    <name evidence="8" type="ORF">MGAL_10B038269</name>
</gene>
<evidence type="ECO:0000256" key="5">
    <source>
        <dbReference type="SAM" id="MobiDB-lite"/>
    </source>
</evidence>
<comment type="caution">
    <text evidence="8">The sequence shown here is derived from an EMBL/GenBank/DDBJ whole genome shotgun (WGS) entry which is preliminary data.</text>
</comment>
<feature type="compositionally biased region" description="Low complexity" evidence="5">
    <location>
        <begin position="225"/>
        <end position="236"/>
    </location>
</feature>
<feature type="compositionally biased region" description="Basic and acidic residues" evidence="5">
    <location>
        <begin position="445"/>
        <end position="456"/>
    </location>
</feature>
<dbReference type="SMART" id="SM00443">
    <property type="entry name" value="G_patch"/>
    <property type="match status" value="1"/>
</dbReference>
<feature type="region of interest" description="Disordered" evidence="5">
    <location>
        <begin position="988"/>
        <end position="1053"/>
    </location>
</feature>
<evidence type="ECO:0000256" key="3">
    <source>
        <dbReference type="ARBA" id="ARBA00022737"/>
    </source>
</evidence>
<dbReference type="GO" id="GO:0016020">
    <property type="term" value="C:membrane"/>
    <property type="evidence" value="ECO:0007669"/>
    <property type="project" value="UniProtKB-SubCell"/>
</dbReference>
<feature type="compositionally biased region" description="Acidic residues" evidence="5">
    <location>
        <begin position="253"/>
        <end position="266"/>
    </location>
</feature>
<dbReference type="Proteomes" id="UP000596742">
    <property type="component" value="Unassembled WGS sequence"/>
</dbReference>
<dbReference type="CDD" id="cd06791">
    <property type="entry name" value="PDZ3_MUPP1-like"/>
    <property type="match status" value="1"/>
</dbReference>
<feature type="compositionally biased region" description="Basic and acidic residues" evidence="5">
    <location>
        <begin position="279"/>
        <end position="288"/>
    </location>
</feature>
<feature type="compositionally biased region" description="Low complexity" evidence="5">
    <location>
        <begin position="1147"/>
        <end position="1182"/>
    </location>
</feature>
<protein>
    <submittedName>
        <fullName evidence="8">Multiple PDZ domain protein</fullName>
    </submittedName>
</protein>
<feature type="compositionally biased region" description="Pro residues" evidence="5">
    <location>
        <begin position="1300"/>
        <end position="1310"/>
    </location>
</feature>
<keyword evidence="9" id="KW-1185">Reference proteome</keyword>
<dbReference type="CDD" id="cd06669">
    <property type="entry name" value="PDZ5_MUPP1-like"/>
    <property type="match status" value="1"/>
</dbReference>
<evidence type="ECO:0000259" key="7">
    <source>
        <dbReference type="PROSITE" id="PS50174"/>
    </source>
</evidence>
<dbReference type="CDD" id="cd06670">
    <property type="entry name" value="PDZ6_MUPP1-like"/>
    <property type="match status" value="1"/>
</dbReference>
<dbReference type="Pfam" id="PF01585">
    <property type="entry name" value="G-patch"/>
    <property type="match status" value="1"/>
</dbReference>
<feature type="region of interest" description="Disordered" evidence="5">
    <location>
        <begin position="92"/>
        <end position="118"/>
    </location>
</feature>
<feature type="compositionally biased region" description="Basic and acidic residues" evidence="5">
    <location>
        <begin position="212"/>
        <end position="224"/>
    </location>
</feature>
<feature type="region of interest" description="Disordered" evidence="5">
    <location>
        <begin position="212"/>
        <end position="386"/>
    </location>
</feature>
<feature type="compositionally biased region" description="Pro residues" evidence="5">
    <location>
        <begin position="1115"/>
        <end position="1127"/>
    </location>
</feature>
<feature type="compositionally biased region" description="Basic and acidic residues" evidence="5">
    <location>
        <begin position="908"/>
        <end position="924"/>
    </location>
</feature>
<feature type="domain" description="G-patch" evidence="7">
    <location>
        <begin position="26"/>
        <end position="72"/>
    </location>
</feature>
<feature type="region of interest" description="Disordered" evidence="5">
    <location>
        <begin position="1289"/>
        <end position="1310"/>
    </location>
</feature>
<feature type="non-terminal residue" evidence="8">
    <location>
        <position position="1310"/>
    </location>
</feature>
<dbReference type="PANTHER" id="PTHR19964:SF92">
    <property type="entry name" value="PATJ HOMOLOG"/>
    <property type="match status" value="1"/>
</dbReference>
<dbReference type="FunFam" id="2.30.42.10:FF:000070">
    <property type="entry name" value="Multiple PDZ domain protein"/>
    <property type="match status" value="1"/>
</dbReference>
<evidence type="ECO:0000259" key="6">
    <source>
        <dbReference type="PROSITE" id="PS50106"/>
    </source>
</evidence>
<dbReference type="InterPro" id="IPR000467">
    <property type="entry name" value="G_patch_dom"/>
</dbReference>
<name>A0A8B6HKV2_MYTGA</name>
<dbReference type="OrthoDB" id="6022711at2759"/>
<evidence type="ECO:0000313" key="8">
    <source>
        <dbReference type="EMBL" id="VDI80634.1"/>
    </source>
</evidence>
<evidence type="ECO:0000256" key="2">
    <source>
        <dbReference type="ARBA" id="ARBA00022553"/>
    </source>
</evidence>
<dbReference type="GO" id="GO:0003676">
    <property type="term" value="F:nucleic acid binding"/>
    <property type="evidence" value="ECO:0007669"/>
    <property type="project" value="InterPro"/>
</dbReference>
<feature type="domain" description="PDZ" evidence="6">
    <location>
        <begin position="749"/>
        <end position="825"/>
    </location>
</feature>
<keyword evidence="2" id="KW-0597">Phosphoprotein</keyword>
<keyword evidence="3" id="KW-0677">Repeat</keyword>
<dbReference type="InterPro" id="IPR051342">
    <property type="entry name" value="PDZ_scaffold"/>
</dbReference>
<feature type="compositionally biased region" description="Basic and acidic residues" evidence="5">
    <location>
        <begin position="99"/>
        <end position="110"/>
    </location>
</feature>
<organism evidence="8 9">
    <name type="scientific">Mytilus galloprovincialis</name>
    <name type="common">Mediterranean mussel</name>
    <dbReference type="NCBI Taxonomy" id="29158"/>
    <lineage>
        <taxon>Eukaryota</taxon>
        <taxon>Metazoa</taxon>
        <taxon>Spiralia</taxon>
        <taxon>Lophotrochozoa</taxon>
        <taxon>Mollusca</taxon>
        <taxon>Bivalvia</taxon>
        <taxon>Autobranchia</taxon>
        <taxon>Pteriomorphia</taxon>
        <taxon>Mytilida</taxon>
        <taxon>Mytiloidea</taxon>
        <taxon>Mytilidae</taxon>
        <taxon>Mytilinae</taxon>
        <taxon>Mytilus</taxon>
    </lineage>
</organism>
<feature type="compositionally biased region" description="Pro residues" evidence="5">
    <location>
        <begin position="1093"/>
        <end position="1103"/>
    </location>
</feature>
<feature type="domain" description="PDZ" evidence="6">
    <location>
        <begin position="580"/>
        <end position="670"/>
    </location>
</feature>
<feature type="region of interest" description="Disordered" evidence="5">
    <location>
        <begin position="898"/>
        <end position="924"/>
    </location>
</feature>
<dbReference type="SUPFAM" id="SSF50156">
    <property type="entry name" value="PDZ domain-like"/>
    <property type="match status" value="4"/>
</dbReference>
<feature type="compositionally biased region" description="Basic and acidic residues" evidence="5">
    <location>
        <begin position="330"/>
        <end position="342"/>
    </location>
</feature>
<evidence type="ECO:0000313" key="9">
    <source>
        <dbReference type="Proteomes" id="UP000596742"/>
    </source>
</evidence>
<feature type="region of interest" description="Disordered" evidence="5">
    <location>
        <begin position="1"/>
        <end position="27"/>
    </location>
</feature>
<dbReference type="SMART" id="SM00228">
    <property type="entry name" value="PDZ"/>
    <property type="match status" value="4"/>
</dbReference>
<feature type="domain" description="PDZ" evidence="6">
    <location>
        <begin position="481"/>
        <end position="560"/>
    </location>
</feature>
<feature type="region of interest" description="Disordered" evidence="5">
    <location>
        <begin position="421"/>
        <end position="463"/>
    </location>
</feature>
<dbReference type="CDD" id="cd06668">
    <property type="entry name" value="PDZ4_MUPP1-like"/>
    <property type="match status" value="1"/>
</dbReference>
<dbReference type="Gene3D" id="2.30.42.10">
    <property type="match status" value="4"/>
</dbReference>
<feature type="region of interest" description="Disordered" evidence="5">
    <location>
        <begin position="1069"/>
        <end position="1191"/>
    </location>
</feature>
<dbReference type="InterPro" id="IPR036034">
    <property type="entry name" value="PDZ_sf"/>
</dbReference>
<evidence type="ECO:0000256" key="4">
    <source>
        <dbReference type="ARBA" id="ARBA00023136"/>
    </source>
</evidence>
<feature type="compositionally biased region" description="Basic residues" evidence="5">
    <location>
        <begin position="435"/>
        <end position="444"/>
    </location>
</feature>
<dbReference type="PROSITE" id="PS50106">
    <property type="entry name" value="PDZ"/>
    <property type="match status" value="4"/>
</dbReference>
<evidence type="ECO:0000256" key="1">
    <source>
        <dbReference type="ARBA" id="ARBA00004370"/>
    </source>
</evidence>
<dbReference type="Pfam" id="PF00595">
    <property type="entry name" value="PDZ"/>
    <property type="match status" value="4"/>
</dbReference>
<dbReference type="EMBL" id="UYJE01010200">
    <property type="protein sequence ID" value="VDI80634.1"/>
    <property type="molecule type" value="Genomic_DNA"/>
</dbReference>
<dbReference type="PROSITE" id="PS50174">
    <property type="entry name" value="G_PATCH"/>
    <property type="match status" value="1"/>
</dbReference>
<reference evidence="8" key="1">
    <citation type="submission" date="2018-11" db="EMBL/GenBank/DDBJ databases">
        <authorList>
            <person name="Alioto T."/>
            <person name="Alioto T."/>
        </authorList>
    </citation>
    <scope>NUCLEOTIDE SEQUENCE</scope>
</reference>
<comment type="subcellular location">
    <subcellularLocation>
        <location evidence="1">Membrane</location>
    </subcellularLocation>
</comment>
<sequence>MSMLAEPRRKQKLSIDPRGSNWSKDESKFGQKMLEKFGWSKGKGLGAKEDGLTDHVKVSLKNDNHGLGCSKSQVDNWIAHQDDFNTLLANLNQSNTPNDTEKVSSLENRSKTSKSRVHYQKFTKGKDLSAKSSQDLDCIFGRRTTKTEDTLVSEIPDNEGDMDPMEKVKGGFITVNSEQSIQDYFAKKMTSLKNSRSSSQPELHSILKGHDKENASFMDDKCSDDSVSNSSSKRVSFMIGNEEDSNDSKSSSDDESIDLQSSDEELDSKTMKKKNKKRQHEEVDKNELDTCQNDVKKAKKSKLSKNESDMDMAKKGEASTSNKKRKKRKICSEEDKAEHLEELVQGQNETERNIGDRLTGSNESSGASERKKKRKNKDSKDQEYVDKRIQKTKLMNALGNFTKEHCPEFVLNDKFNKQKETAKEISNSTSEVENKKKKKRKNKKKSTEKNKNKTSEDNCSSNKQTWFQDMSHEYPRDQLLDVEIMERQQNGRYTIADDLCGIFVKSVAEGSAAGVDGRIQVNDQIIQVDNQSLQGFTNHQAVEVLRNTGQMVLLKLARYQRGPKFEKLQQYLVLDLPVVVSQLSKFREGGGLGISLEGTVDVENGVEVRPHHYIRSILHDGPVGINGRLKSGDELLEVNGKRLLGLNHKEVVGILKELPQHVRLVCARRVQQPNNEIYAQQDGQFFSSELNPGVNEMGFATERLVKAKSEMALASAVENSTVQNSLNKMKSRSLEPLSNFAMWSSEPVVIELKKGDKGLGFSILDYQDPVNPGETVIVIKSLVPHGVAQQDGRLVPGDRLMFVNENNLENATLDEAVQALKGAPQGTVRIGVAKPLPFPSGFPGQNQNATLPFTHAANYDVGYGFPNAPFPAKHAGYPAENVQRQIIGDENSYTYASVKRTESTSTTGKEDKSNRDSFYESSEDEKQVKLKPVVSPRTNIPPKNKYINYENEQIIAEINSTHVHAEKPAHLPPKPHPRTYISDYLNTSPEVTEPKETGPKPTAEASPRAQSPIDYENTSPVLPSYEEAISGDIEFGMDDAAAPPVPPREESNLINEIMVANAFEQVEEKINESEISSDEQSVKSPSKESPLMRSPPPIPPKPVSPRIRQLKTKEAPPPLPVSSPPPLDNNMVNNSIGSPDQADAAGSIPIPHSSPQPITSDLKQASPSSSLSPGRSPISSPSLMRTLSGGADSLPVSLEKQIKIKKGNDQLGLTVESTDKGINGCHVKSIATNSAVGKDGRIKVGDYIVNVNNESTRKITNAQVRAIIRRASLLGFDISITYISSEDAAAYKSSRVDDTSPPPPTMMPSP</sequence>
<proteinExistence type="predicted"/>
<dbReference type="PANTHER" id="PTHR19964">
    <property type="entry name" value="MULTIPLE PDZ DOMAIN PROTEIN"/>
    <property type="match status" value="1"/>
</dbReference>
<accession>A0A8B6HKV2</accession>
<dbReference type="InterPro" id="IPR001478">
    <property type="entry name" value="PDZ"/>
</dbReference>
<feature type="compositionally biased region" description="Basic and acidic residues" evidence="5">
    <location>
        <begin position="304"/>
        <end position="317"/>
    </location>
</feature>
<keyword evidence="4" id="KW-0472">Membrane</keyword>
<feature type="domain" description="PDZ" evidence="6">
    <location>
        <begin position="1201"/>
        <end position="1271"/>
    </location>
</feature>